<dbReference type="AlphaFoldDB" id="A0AAD5NEX8"/>
<reference evidence="1" key="2">
    <citation type="submission" date="2023-02" db="EMBL/GenBank/DDBJ databases">
        <authorList>
            <person name="Swenson N.G."/>
            <person name="Wegrzyn J.L."/>
            <person name="Mcevoy S.L."/>
        </authorList>
    </citation>
    <scope>NUCLEOTIDE SEQUENCE</scope>
    <source>
        <strain evidence="1">91603</strain>
        <tissue evidence="1">Leaf</tissue>
    </source>
</reference>
<proteinExistence type="predicted"/>
<accession>A0AAD5NEX8</accession>
<gene>
    <name evidence="1" type="ORF">LWI28_016863</name>
</gene>
<evidence type="ECO:0000313" key="2">
    <source>
        <dbReference type="Proteomes" id="UP001064489"/>
    </source>
</evidence>
<dbReference type="EMBL" id="JAJSOW010000108">
    <property type="protein sequence ID" value="KAI9153811.1"/>
    <property type="molecule type" value="Genomic_DNA"/>
</dbReference>
<evidence type="ECO:0000313" key="1">
    <source>
        <dbReference type="EMBL" id="KAI9153811.1"/>
    </source>
</evidence>
<name>A0AAD5NEX8_ACENE</name>
<comment type="caution">
    <text evidence="1">The sequence shown here is derived from an EMBL/GenBank/DDBJ whole genome shotgun (WGS) entry which is preliminary data.</text>
</comment>
<keyword evidence="2" id="KW-1185">Reference proteome</keyword>
<organism evidence="1 2">
    <name type="scientific">Acer negundo</name>
    <name type="common">Box elder</name>
    <dbReference type="NCBI Taxonomy" id="4023"/>
    <lineage>
        <taxon>Eukaryota</taxon>
        <taxon>Viridiplantae</taxon>
        <taxon>Streptophyta</taxon>
        <taxon>Embryophyta</taxon>
        <taxon>Tracheophyta</taxon>
        <taxon>Spermatophyta</taxon>
        <taxon>Magnoliopsida</taxon>
        <taxon>eudicotyledons</taxon>
        <taxon>Gunneridae</taxon>
        <taxon>Pentapetalae</taxon>
        <taxon>rosids</taxon>
        <taxon>malvids</taxon>
        <taxon>Sapindales</taxon>
        <taxon>Sapindaceae</taxon>
        <taxon>Hippocastanoideae</taxon>
        <taxon>Acereae</taxon>
        <taxon>Acer</taxon>
    </lineage>
</organism>
<sequence length="248" mass="27888">MAAKIFVSSLTHNRVSSFPRSNGSIEGSCTHCGNPKHTTYNCFKKNVYPYWWDSFTERKSHEGLDRRNKKEVDKKDGGKVASMVSLSHSPSALSLMLRIALRYHHHHQLMLCLFSILTYYNHQYVSTSPLPRKSVGEELNWTTILLDSTVEYVLPSIEHVEVDEPSDIGAESLEPIIGVSVTVEPDISVSPSTPVVPSCSDRYQLPPRITRGHPPNKYSPNNSKTVKYPIAYYVSTDHLPTAIKAFVN</sequence>
<protein>
    <submittedName>
        <fullName evidence="1">Uncharacterized protein</fullName>
    </submittedName>
</protein>
<reference evidence="1" key="1">
    <citation type="journal article" date="2022" name="Plant J.">
        <title>Strategies of tolerance reflected in two North American maple genomes.</title>
        <authorList>
            <person name="McEvoy S.L."/>
            <person name="Sezen U.U."/>
            <person name="Trouern-Trend A."/>
            <person name="McMahon S.M."/>
            <person name="Schaberg P.G."/>
            <person name="Yang J."/>
            <person name="Wegrzyn J.L."/>
            <person name="Swenson N.G."/>
        </authorList>
    </citation>
    <scope>NUCLEOTIDE SEQUENCE</scope>
    <source>
        <strain evidence="1">91603</strain>
    </source>
</reference>
<dbReference type="Proteomes" id="UP001064489">
    <property type="component" value="Chromosome 11"/>
</dbReference>